<dbReference type="RefSeq" id="WP_174630682.1">
    <property type="nucleotide sequence ID" value="NZ_CP049074.1"/>
</dbReference>
<evidence type="ECO:0000256" key="2">
    <source>
        <dbReference type="ARBA" id="ARBA00022475"/>
    </source>
</evidence>
<keyword evidence="3 6" id="KW-0812">Transmembrane</keyword>
<evidence type="ECO:0000313" key="7">
    <source>
        <dbReference type="EMBL" id="QKR00064.1"/>
    </source>
</evidence>
<dbReference type="PANTHER" id="PTHR33452">
    <property type="entry name" value="OXIDOREDUCTASE CATD-RELATED"/>
    <property type="match status" value="1"/>
</dbReference>
<feature type="transmembrane region" description="Helical" evidence="6">
    <location>
        <begin position="70"/>
        <end position="88"/>
    </location>
</feature>
<feature type="transmembrane region" description="Helical" evidence="6">
    <location>
        <begin position="109"/>
        <end position="130"/>
    </location>
</feature>
<organism evidence="7 8">
    <name type="scientific">Metallosphaera tengchongensis</name>
    <dbReference type="NCBI Taxonomy" id="1532350"/>
    <lineage>
        <taxon>Archaea</taxon>
        <taxon>Thermoproteota</taxon>
        <taxon>Thermoprotei</taxon>
        <taxon>Sulfolobales</taxon>
        <taxon>Sulfolobaceae</taxon>
        <taxon>Metallosphaera</taxon>
    </lineage>
</organism>
<dbReference type="OrthoDB" id="34772at2157"/>
<reference evidence="7 8" key="1">
    <citation type="submission" date="2020-02" db="EMBL/GenBank/DDBJ databases">
        <title>Comparative genome analysis reveals the metabolism and evolution of the thermophilic archaeal genus Metallosphaera.</title>
        <authorList>
            <person name="Jiang C."/>
        </authorList>
    </citation>
    <scope>NUCLEOTIDE SEQUENCE [LARGE SCALE GENOMIC DNA]</scope>
    <source>
        <strain evidence="7 8">Ric-A</strain>
    </source>
</reference>
<name>A0A6N0NT86_9CREN</name>
<evidence type="ECO:0000256" key="3">
    <source>
        <dbReference type="ARBA" id="ARBA00022692"/>
    </source>
</evidence>
<dbReference type="InterPro" id="IPR051907">
    <property type="entry name" value="DoxX-like_oxidoreductase"/>
</dbReference>
<dbReference type="PANTHER" id="PTHR33452:SF1">
    <property type="entry name" value="INNER MEMBRANE PROTEIN YPHA-RELATED"/>
    <property type="match status" value="1"/>
</dbReference>
<evidence type="ECO:0000313" key="8">
    <source>
        <dbReference type="Proteomes" id="UP000509301"/>
    </source>
</evidence>
<evidence type="ECO:0000256" key="4">
    <source>
        <dbReference type="ARBA" id="ARBA00022989"/>
    </source>
</evidence>
<gene>
    <name evidence="7" type="ORF">GWK48_06470</name>
</gene>
<dbReference type="AlphaFoldDB" id="A0A6N0NT86"/>
<dbReference type="GO" id="GO:0005886">
    <property type="term" value="C:plasma membrane"/>
    <property type="evidence" value="ECO:0007669"/>
    <property type="project" value="UniProtKB-SubCell"/>
</dbReference>
<dbReference type="KEGG" id="mten:GWK48_06470"/>
<evidence type="ECO:0000256" key="1">
    <source>
        <dbReference type="ARBA" id="ARBA00004651"/>
    </source>
</evidence>
<sequence length="134" mass="14285">MDQILSSTGILIFRLLYGVALIPHSFPKINRAGNKQMKGYMKQIGIHPAFVDLSMIIELLGGILVILGTLYILVGAVLVLFFLGTVVTSIAKMKKPLPSMTSPGYDLDILFLAGAILLLITGPGSFSILAGPSL</sequence>
<feature type="transmembrane region" description="Helical" evidence="6">
    <location>
        <begin position="6"/>
        <end position="23"/>
    </location>
</feature>
<dbReference type="InterPro" id="IPR032808">
    <property type="entry name" value="DoxX"/>
</dbReference>
<comment type="subcellular location">
    <subcellularLocation>
        <location evidence="1">Cell membrane</location>
        <topology evidence="1">Multi-pass membrane protein</topology>
    </subcellularLocation>
</comment>
<proteinExistence type="predicted"/>
<accession>A0A6N0NT86</accession>
<evidence type="ECO:0000256" key="5">
    <source>
        <dbReference type="ARBA" id="ARBA00023136"/>
    </source>
</evidence>
<evidence type="ECO:0000256" key="6">
    <source>
        <dbReference type="SAM" id="Phobius"/>
    </source>
</evidence>
<dbReference type="GeneID" id="55641578"/>
<keyword evidence="2" id="KW-1003">Cell membrane</keyword>
<feature type="transmembrane region" description="Helical" evidence="6">
    <location>
        <begin position="44"/>
        <end position="64"/>
    </location>
</feature>
<dbReference type="Pfam" id="PF07681">
    <property type="entry name" value="DoxX"/>
    <property type="match status" value="1"/>
</dbReference>
<dbReference type="Proteomes" id="UP000509301">
    <property type="component" value="Chromosome"/>
</dbReference>
<dbReference type="EMBL" id="CP049074">
    <property type="protein sequence ID" value="QKR00064.1"/>
    <property type="molecule type" value="Genomic_DNA"/>
</dbReference>
<keyword evidence="4 6" id="KW-1133">Transmembrane helix</keyword>
<keyword evidence="5 6" id="KW-0472">Membrane</keyword>
<keyword evidence="8" id="KW-1185">Reference proteome</keyword>
<protein>
    <submittedName>
        <fullName evidence="7">DoxX family protein</fullName>
    </submittedName>
</protein>